<evidence type="ECO:0000313" key="2">
    <source>
        <dbReference type="EMBL" id="KAJ7674197.1"/>
    </source>
</evidence>
<evidence type="ECO:0000256" key="1">
    <source>
        <dbReference type="SAM" id="MobiDB-lite"/>
    </source>
</evidence>
<gene>
    <name evidence="2" type="ORF">B0H17DRAFT_1208220</name>
</gene>
<dbReference type="AlphaFoldDB" id="A0AAD7D1A4"/>
<feature type="compositionally biased region" description="Polar residues" evidence="1">
    <location>
        <begin position="38"/>
        <end position="48"/>
    </location>
</feature>
<dbReference type="Proteomes" id="UP001221757">
    <property type="component" value="Unassembled WGS sequence"/>
</dbReference>
<name>A0AAD7D1A4_MYCRO</name>
<feature type="region of interest" description="Disordered" evidence="1">
    <location>
        <begin position="375"/>
        <end position="404"/>
    </location>
</feature>
<evidence type="ECO:0000313" key="3">
    <source>
        <dbReference type="Proteomes" id="UP001221757"/>
    </source>
</evidence>
<dbReference type="EMBL" id="JARKIE010000158">
    <property type="protein sequence ID" value="KAJ7674197.1"/>
    <property type="molecule type" value="Genomic_DNA"/>
</dbReference>
<keyword evidence="3" id="KW-1185">Reference proteome</keyword>
<feature type="region of interest" description="Disordered" evidence="1">
    <location>
        <begin position="18"/>
        <end position="92"/>
    </location>
</feature>
<sequence>MGLLQNIHNSTVLLSISLRNGGPAGQQDQQDKDDNENLENILSQSRPPASQRYRAPSPSYEGTPSGGRRVLGPSSSFNATPSTPASQGEYSIPPLPSVLGRWERVNSVTDWSPPTKARLKQFAEDAAREYSVPEYQCQEFVGVSQLPTHKLMIIMLAAVLGGQQEKMADKLQVYLTSSEFKTNVVFQIRAVFLDPNLSSYKTGLLNWLLCHIRLNPGTYCIPQEFWSEITSSAFDTALSNATTTARADLKRKMNAGWKSKTPIYDLVKALTWNRSQEMTDRIWARFTWLQIYLVDYTDEKSPANLFWDQVDIKLAEHRDAAAELPLDRRPAYESFIFEEALKLHLRLCKPQAKKKSSKNLPSWQVEISRAVEEMEGYTQEDLVDEENEPSGQPEGGSALDAVLD</sequence>
<proteinExistence type="predicted"/>
<protein>
    <submittedName>
        <fullName evidence="2">Uncharacterized protein</fullName>
    </submittedName>
</protein>
<feature type="compositionally biased region" description="Polar residues" evidence="1">
    <location>
        <begin position="73"/>
        <end position="89"/>
    </location>
</feature>
<comment type="caution">
    <text evidence="2">The sequence shown here is derived from an EMBL/GenBank/DDBJ whole genome shotgun (WGS) entry which is preliminary data.</text>
</comment>
<reference evidence="2" key="1">
    <citation type="submission" date="2023-03" db="EMBL/GenBank/DDBJ databases">
        <title>Massive genome expansion in bonnet fungi (Mycena s.s.) driven by repeated elements and novel gene families across ecological guilds.</title>
        <authorList>
            <consortium name="Lawrence Berkeley National Laboratory"/>
            <person name="Harder C.B."/>
            <person name="Miyauchi S."/>
            <person name="Viragh M."/>
            <person name="Kuo A."/>
            <person name="Thoen E."/>
            <person name="Andreopoulos B."/>
            <person name="Lu D."/>
            <person name="Skrede I."/>
            <person name="Drula E."/>
            <person name="Henrissat B."/>
            <person name="Morin E."/>
            <person name="Kohler A."/>
            <person name="Barry K."/>
            <person name="LaButti K."/>
            <person name="Morin E."/>
            <person name="Salamov A."/>
            <person name="Lipzen A."/>
            <person name="Mereny Z."/>
            <person name="Hegedus B."/>
            <person name="Baldrian P."/>
            <person name="Stursova M."/>
            <person name="Weitz H."/>
            <person name="Taylor A."/>
            <person name="Grigoriev I.V."/>
            <person name="Nagy L.G."/>
            <person name="Martin F."/>
            <person name="Kauserud H."/>
        </authorList>
    </citation>
    <scope>NUCLEOTIDE SEQUENCE</scope>
    <source>
        <strain evidence="2">CBHHK067</strain>
    </source>
</reference>
<accession>A0AAD7D1A4</accession>
<organism evidence="2 3">
    <name type="scientific">Mycena rosella</name>
    <name type="common">Pink bonnet</name>
    <name type="synonym">Agaricus rosellus</name>
    <dbReference type="NCBI Taxonomy" id="1033263"/>
    <lineage>
        <taxon>Eukaryota</taxon>
        <taxon>Fungi</taxon>
        <taxon>Dikarya</taxon>
        <taxon>Basidiomycota</taxon>
        <taxon>Agaricomycotina</taxon>
        <taxon>Agaricomycetes</taxon>
        <taxon>Agaricomycetidae</taxon>
        <taxon>Agaricales</taxon>
        <taxon>Marasmiineae</taxon>
        <taxon>Mycenaceae</taxon>
        <taxon>Mycena</taxon>
    </lineage>
</organism>